<comment type="subcellular location">
    <subcellularLocation>
        <location evidence="1">Cell membrane</location>
    </subcellularLocation>
</comment>
<dbReference type="GO" id="GO:0022900">
    <property type="term" value="P:electron transport chain"/>
    <property type="evidence" value="ECO:0007669"/>
    <property type="project" value="InterPro"/>
</dbReference>
<keyword evidence="8" id="KW-0249">Electron transport</keyword>
<reference evidence="14" key="1">
    <citation type="submission" date="2016-04" db="EMBL/GenBank/DDBJ databases">
        <authorList>
            <person name="Evans L.H."/>
            <person name="Alamgir A."/>
            <person name="Owens N."/>
            <person name="Weber N.D."/>
            <person name="Virtaneva K."/>
            <person name="Barbian K."/>
            <person name="Babar A."/>
            <person name="Rosenke K."/>
        </authorList>
    </citation>
    <scope>NUCLEOTIDE SEQUENCE</scope>
    <source>
        <strain evidence="14">86-2</strain>
    </source>
</reference>
<keyword evidence="9 12" id="KW-1133">Transmembrane helix</keyword>
<dbReference type="RefSeq" id="WP_296947093.1">
    <property type="nucleotide sequence ID" value="NZ_LT599021.1"/>
</dbReference>
<name>A0A212J3K5_9BACT</name>
<evidence type="ECO:0000256" key="5">
    <source>
        <dbReference type="ARBA" id="ARBA00022617"/>
    </source>
</evidence>
<evidence type="ECO:0000256" key="10">
    <source>
        <dbReference type="ARBA" id="ARBA00023004"/>
    </source>
</evidence>
<evidence type="ECO:0000313" key="14">
    <source>
        <dbReference type="EMBL" id="SBV94010.1"/>
    </source>
</evidence>
<evidence type="ECO:0000256" key="6">
    <source>
        <dbReference type="ARBA" id="ARBA00022692"/>
    </source>
</evidence>
<dbReference type="InterPro" id="IPR038266">
    <property type="entry name" value="NapC/NirT_cytc_sf"/>
</dbReference>
<evidence type="ECO:0000256" key="1">
    <source>
        <dbReference type="ARBA" id="ARBA00004236"/>
    </source>
</evidence>
<keyword evidence="3" id="KW-0813">Transport</keyword>
<dbReference type="Pfam" id="PF03264">
    <property type="entry name" value="Cytochrom_NNT"/>
    <property type="match status" value="1"/>
</dbReference>
<keyword evidence="4" id="KW-1003">Cell membrane</keyword>
<dbReference type="GO" id="GO:0005886">
    <property type="term" value="C:plasma membrane"/>
    <property type="evidence" value="ECO:0007669"/>
    <property type="project" value="UniProtKB-SubCell"/>
</dbReference>
<evidence type="ECO:0000256" key="12">
    <source>
        <dbReference type="SAM" id="Phobius"/>
    </source>
</evidence>
<dbReference type="InterPro" id="IPR005126">
    <property type="entry name" value="NapC/NirT_cyt_c_N"/>
</dbReference>
<feature type="transmembrane region" description="Helical" evidence="12">
    <location>
        <begin position="12"/>
        <end position="32"/>
    </location>
</feature>
<dbReference type="InterPro" id="IPR017571">
    <property type="entry name" value="NrfH"/>
</dbReference>
<dbReference type="NCBIfam" id="TIGR03153">
    <property type="entry name" value="cytochr_NrfH"/>
    <property type="match status" value="1"/>
</dbReference>
<evidence type="ECO:0000256" key="8">
    <source>
        <dbReference type="ARBA" id="ARBA00022982"/>
    </source>
</evidence>
<dbReference type="InterPro" id="IPR036280">
    <property type="entry name" value="Multihaem_cyt_sf"/>
</dbReference>
<protein>
    <submittedName>
        <fullName evidence="14">Cytochrome c-type protein NrfH</fullName>
    </submittedName>
</protein>
<evidence type="ECO:0000256" key="2">
    <source>
        <dbReference type="ARBA" id="ARBA00007395"/>
    </source>
</evidence>
<comment type="similarity">
    <text evidence="2">Belongs to the NapC/NirT/NrfH family.</text>
</comment>
<dbReference type="GO" id="GO:0046872">
    <property type="term" value="F:metal ion binding"/>
    <property type="evidence" value="ECO:0007669"/>
    <property type="project" value="UniProtKB-KW"/>
</dbReference>
<dbReference type="PANTHER" id="PTHR30333">
    <property type="entry name" value="CYTOCHROME C-TYPE PROTEIN"/>
    <property type="match status" value="1"/>
</dbReference>
<keyword evidence="5" id="KW-0349">Heme</keyword>
<evidence type="ECO:0000256" key="3">
    <source>
        <dbReference type="ARBA" id="ARBA00022448"/>
    </source>
</evidence>
<evidence type="ECO:0000256" key="11">
    <source>
        <dbReference type="ARBA" id="ARBA00023136"/>
    </source>
</evidence>
<dbReference type="AlphaFoldDB" id="A0A212J3K5"/>
<dbReference type="SUPFAM" id="SSF48695">
    <property type="entry name" value="Multiheme cytochromes"/>
    <property type="match status" value="1"/>
</dbReference>
<proteinExistence type="inferred from homology"/>
<dbReference type="Gene3D" id="1.10.3820.10">
    <property type="entry name" value="Di-heme elbow motif domain"/>
    <property type="match status" value="1"/>
</dbReference>
<dbReference type="EMBL" id="FLUL01000001">
    <property type="protein sequence ID" value="SBV94010.1"/>
    <property type="molecule type" value="Genomic_DNA"/>
</dbReference>
<organism evidence="14">
    <name type="scientific">uncultured Dysgonomonas sp</name>
    <dbReference type="NCBI Taxonomy" id="206096"/>
    <lineage>
        <taxon>Bacteria</taxon>
        <taxon>Pseudomonadati</taxon>
        <taxon>Bacteroidota</taxon>
        <taxon>Bacteroidia</taxon>
        <taxon>Bacteroidales</taxon>
        <taxon>Dysgonomonadaceae</taxon>
        <taxon>Dysgonomonas</taxon>
        <taxon>environmental samples</taxon>
    </lineage>
</organism>
<accession>A0A212J3K5</accession>
<dbReference type="PANTHER" id="PTHR30333:SF1">
    <property type="entry name" value="CYTOCHROME C-TYPE PROTEIN NAPC"/>
    <property type="match status" value="1"/>
</dbReference>
<keyword evidence="6 12" id="KW-0812">Transmembrane</keyword>
<evidence type="ECO:0000256" key="9">
    <source>
        <dbReference type="ARBA" id="ARBA00022989"/>
    </source>
</evidence>
<dbReference type="GO" id="GO:0009055">
    <property type="term" value="F:electron transfer activity"/>
    <property type="evidence" value="ECO:0007669"/>
    <property type="project" value="TreeGrafter"/>
</dbReference>
<keyword evidence="11 12" id="KW-0472">Membrane</keyword>
<dbReference type="InterPro" id="IPR051174">
    <property type="entry name" value="Cytochrome_c-type_ET"/>
</dbReference>
<keyword evidence="10" id="KW-0408">Iron</keyword>
<evidence type="ECO:0000256" key="4">
    <source>
        <dbReference type="ARBA" id="ARBA00022475"/>
    </source>
</evidence>
<sequence length="194" mass="21940">MRKLLNLIPRNFVVPVFVIAGIIAGLGGYTAYMSRAHSYLSDDPEACINCHIMTPYYQTWQHSAHREWANCNDCHVPHDNVINKYAFKAMDGLYHAAVFTLNAEPQVIRPRDASKKVIMDNCIRCHTQLNTEFVNTGMINYTQVKEGEGKACWDCHREVPHTVVSNLSSSPNAIVPLPKSAVPDWLNNIMKNKK</sequence>
<dbReference type="GO" id="GO:0009061">
    <property type="term" value="P:anaerobic respiration"/>
    <property type="evidence" value="ECO:0007669"/>
    <property type="project" value="TreeGrafter"/>
</dbReference>
<evidence type="ECO:0000256" key="7">
    <source>
        <dbReference type="ARBA" id="ARBA00022723"/>
    </source>
</evidence>
<evidence type="ECO:0000259" key="13">
    <source>
        <dbReference type="Pfam" id="PF03264"/>
    </source>
</evidence>
<keyword evidence="7" id="KW-0479">Metal-binding</keyword>
<gene>
    <name evidence="14" type="primary">nrfH</name>
    <name evidence="14" type="ORF">KL86DYS2_10651</name>
</gene>
<feature type="domain" description="NapC/NirT cytochrome c N-terminal" evidence="13">
    <location>
        <begin position="14"/>
        <end position="164"/>
    </location>
</feature>